<dbReference type="GO" id="GO:0004721">
    <property type="term" value="F:phosphoprotein phosphatase activity"/>
    <property type="evidence" value="ECO:0007669"/>
    <property type="project" value="TreeGrafter"/>
</dbReference>
<keyword evidence="5" id="KW-0597">Phosphoprotein</keyword>
<dbReference type="InterPro" id="IPR036890">
    <property type="entry name" value="HATPase_C_sf"/>
</dbReference>
<evidence type="ECO:0000256" key="1">
    <source>
        <dbReference type="ARBA" id="ARBA00000085"/>
    </source>
</evidence>
<comment type="cofactor">
    <cofactor evidence="2">
        <name>a divalent metal cation</name>
        <dbReference type="ChEBI" id="CHEBI:60240"/>
    </cofactor>
</comment>
<dbReference type="PANTHER" id="PTHR45453:SF1">
    <property type="entry name" value="PHOSPHATE REGULON SENSOR PROTEIN PHOR"/>
    <property type="match status" value="1"/>
</dbReference>
<evidence type="ECO:0000256" key="2">
    <source>
        <dbReference type="ARBA" id="ARBA00001968"/>
    </source>
</evidence>
<dbReference type="Gene3D" id="3.30.450.20">
    <property type="entry name" value="PAS domain"/>
    <property type="match status" value="1"/>
</dbReference>
<dbReference type="Proteomes" id="UP000184295">
    <property type="component" value="Unassembled WGS sequence"/>
</dbReference>
<dbReference type="PRINTS" id="PR00344">
    <property type="entry name" value="BCTRLSENSOR"/>
</dbReference>
<protein>
    <recommendedName>
        <fullName evidence="10">Sensor-like histidine kinase SenX3</fullName>
        <ecNumber evidence="4">2.7.13.3</ecNumber>
    </recommendedName>
</protein>
<dbReference type="Pfam" id="PF02518">
    <property type="entry name" value="HATPase_c"/>
    <property type="match status" value="1"/>
</dbReference>
<dbReference type="InterPro" id="IPR005467">
    <property type="entry name" value="His_kinase_dom"/>
</dbReference>
<evidence type="ECO:0000256" key="7">
    <source>
        <dbReference type="ARBA" id="ARBA00022777"/>
    </source>
</evidence>
<dbReference type="EC" id="2.7.13.3" evidence="4"/>
<dbReference type="SUPFAM" id="SSF55785">
    <property type="entry name" value="PYP-like sensor domain (PAS domain)"/>
    <property type="match status" value="1"/>
</dbReference>
<dbReference type="PROSITE" id="PS50109">
    <property type="entry name" value="HIS_KIN"/>
    <property type="match status" value="1"/>
</dbReference>
<evidence type="ECO:0000256" key="10">
    <source>
        <dbReference type="ARBA" id="ARBA00039401"/>
    </source>
</evidence>
<sequence length="336" mass="37305">MTQDKRFLELALNALDVAVVVCDIDGRAIFKNSQAERMFSTSYGNALAAREFQSLIDEAANGNYITQDFELYGPPKRSFLAKATPLIDNHQVVGFTATIEDVSLKKQLDDVRRDFVANVSHELKTPIGAMQLLAETMSIENDPEVLARLSARVEKEALRLGRIVEDLLDLSRIESSGSADLRSQGLEQVISEAVSRVATTASLKEVTVEVDMDKDAPDVAIDTRQMISALYNLLDNAIKYSDQGGHVTLSINCDDTWVLISVKDSGIGIPPRDIERIFERFYRVDQNRSRITGGTGLGLSIVRHVVENHKGRITVESEEGTGSTFTIWLPIKYEER</sequence>
<dbReference type="PANTHER" id="PTHR45453">
    <property type="entry name" value="PHOSPHATE REGULON SENSOR PROTEIN PHOR"/>
    <property type="match status" value="1"/>
</dbReference>
<keyword evidence="9" id="KW-0472">Membrane</keyword>
<dbReference type="GO" id="GO:0005509">
    <property type="term" value="F:calcium ion binding"/>
    <property type="evidence" value="ECO:0007669"/>
    <property type="project" value="UniProtKB-ARBA"/>
</dbReference>
<evidence type="ECO:0000256" key="3">
    <source>
        <dbReference type="ARBA" id="ARBA00004236"/>
    </source>
</evidence>
<dbReference type="InterPro" id="IPR050351">
    <property type="entry name" value="BphY/WalK/GraS-like"/>
</dbReference>
<evidence type="ECO:0000313" key="12">
    <source>
        <dbReference type="EMBL" id="SHE49761.1"/>
    </source>
</evidence>
<organism evidence="12 13">
    <name type="scientific">Ferrithrix thermotolerans DSM 19514</name>
    <dbReference type="NCBI Taxonomy" id="1121881"/>
    <lineage>
        <taxon>Bacteria</taxon>
        <taxon>Bacillati</taxon>
        <taxon>Actinomycetota</taxon>
        <taxon>Acidimicrobiia</taxon>
        <taxon>Acidimicrobiales</taxon>
        <taxon>Acidimicrobiaceae</taxon>
        <taxon>Ferrithrix</taxon>
    </lineage>
</organism>
<dbReference type="SUPFAM" id="SSF47384">
    <property type="entry name" value="Homodimeric domain of signal transducing histidine kinase"/>
    <property type="match status" value="1"/>
</dbReference>
<comment type="catalytic activity">
    <reaction evidence="1">
        <text>ATP + protein L-histidine = ADP + protein N-phospho-L-histidine.</text>
        <dbReference type="EC" id="2.7.13.3"/>
    </reaction>
</comment>
<dbReference type="FunFam" id="1.10.287.130:FF:000001">
    <property type="entry name" value="Two-component sensor histidine kinase"/>
    <property type="match status" value="1"/>
</dbReference>
<dbReference type="InterPro" id="IPR003661">
    <property type="entry name" value="HisK_dim/P_dom"/>
</dbReference>
<dbReference type="AlphaFoldDB" id="A0A1M4TZ12"/>
<dbReference type="CDD" id="cd00082">
    <property type="entry name" value="HisKA"/>
    <property type="match status" value="1"/>
</dbReference>
<evidence type="ECO:0000256" key="4">
    <source>
        <dbReference type="ARBA" id="ARBA00012438"/>
    </source>
</evidence>
<comment type="subcellular location">
    <subcellularLocation>
        <location evidence="3">Cell membrane</location>
    </subcellularLocation>
</comment>
<dbReference type="Pfam" id="PF00512">
    <property type="entry name" value="HisKA"/>
    <property type="match status" value="1"/>
</dbReference>
<dbReference type="OrthoDB" id="9813151at2"/>
<dbReference type="GO" id="GO:0016036">
    <property type="term" value="P:cellular response to phosphate starvation"/>
    <property type="evidence" value="ECO:0007669"/>
    <property type="project" value="TreeGrafter"/>
</dbReference>
<dbReference type="SMART" id="SM00387">
    <property type="entry name" value="HATPase_c"/>
    <property type="match status" value="1"/>
</dbReference>
<dbReference type="InterPro" id="IPR003594">
    <property type="entry name" value="HATPase_dom"/>
</dbReference>
<dbReference type="SMART" id="SM00388">
    <property type="entry name" value="HisKA"/>
    <property type="match status" value="1"/>
</dbReference>
<name>A0A1M4TZ12_9ACTN</name>
<evidence type="ECO:0000256" key="6">
    <source>
        <dbReference type="ARBA" id="ARBA00022679"/>
    </source>
</evidence>
<dbReference type="STRING" id="1121881.SAMN02745225_00789"/>
<accession>A0A1M4TZ12</accession>
<evidence type="ECO:0000256" key="9">
    <source>
        <dbReference type="ARBA" id="ARBA00023136"/>
    </source>
</evidence>
<dbReference type="CDD" id="cd00075">
    <property type="entry name" value="HATPase"/>
    <property type="match status" value="1"/>
</dbReference>
<evidence type="ECO:0000259" key="11">
    <source>
        <dbReference type="PROSITE" id="PS50109"/>
    </source>
</evidence>
<dbReference type="Gene3D" id="3.30.565.10">
    <property type="entry name" value="Histidine kinase-like ATPase, C-terminal domain"/>
    <property type="match status" value="1"/>
</dbReference>
<dbReference type="InterPro" id="IPR004358">
    <property type="entry name" value="Sig_transdc_His_kin-like_C"/>
</dbReference>
<dbReference type="SUPFAM" id="SSF55874">
    <property type="entry name" value="ATPase domain of HSP90 chaperone/DNA topoisomerase II/histidine kinase"/>
    <property type="match status" value="1"/>
</dbReference>
<proteinExistence type="predicted"/>
<dbReference type="EMBL" id="FQUL01000007">
    <property type="protein sequence ID" value="SHE49761.1"/>
    <property type="molecule type" value="Genomic_DNA"/>
</dbReference>
<dbReference type="InterPro" id="IPR035965">
    <property type="entry name" value="PAS-like_dom_sf"/>
</dbReference>
<dbReference type="Gene3D" id="1.10.287.130">
    <property type="match status" value="1"/>
</dbReference>
<keyword evidence="7 12" id="KW-0418">Kinase</keyword>
<dbReference type="InterPro" id="IPR036097">
    <property type="entry name" value="HisK_dim/P_sf"/>
</dbReference>
<feature type="domain" description="Histidine kinase" evidence="11">
    <location>
        <begin position="118"/>
        <end position="333"/>
    </location>
</feature>
<dbReference type="GO" id="GO:0005886">
    <property type="term" value="C:plasma membrane"/>
    <property type="evidence" value="ECO:0007669"/>
    <property type="project" value="UniProtKB-SubCell"/>
</dbReference>
<evidence type="ECO:0000256" key="8">
    <source>
        <dbReference type="ARBA" id="ARBA00023012"/>
    </source>
</evidence>
<keyword evidence="13" id="KW-1185">Reference proteome</keyword>
<dbReference type="GO" id="GO:0000155">
    <property type="term" value="F:phosphorelay sensor kinase activity"/>
    <property type="evidence" value="ECO:0007669"/>
    <property type="project" value="InterPro"/>
</dbReference>
<reference evidence="13" key="1">
    <citation type="submission" date="2016-11" db="EMBL/GenBank/DDBJ databases">
        <authorList>
            <person name="Varghese N."/>
            <person name="Submissions S."/>
        </authorList>
    </citation>
    <scope>NUCLEOTIDE SEQUENCE [LARGE SCALE GENOMIC DNA]</scope>
    <source>
        <strain evidence="13">DSM 19514</strain>
    </source>
</reference>
<keyword evidence="8" id="KW-0902">Two-component regulatory system</keyword>
<dbReference type="FunFam" id="3.30.565.10:FF:000006">
    <property type="entry name" value="Sensor histidine kinase WalK"/>
    <property type="match status" value="1"/>
</dbReference>
<gene>
    <name evidence="12" type="ORF">SAMN02745225_00789</name>
</gene>
<evidence type="ECO:0000313" key="13">
    <source>
        <dbReference type="Proteomes" id="UP000184295"/>
    </source>
</evidence>
<evidence type="ECO:0000256" key="5">
    <source>
        <dbReference type="ARBA" id="ARBA00022553"/>
    </source>
</evidence>
<keyword evidence="6" id="KW-0808">Transferase</keyword>
<dbReference type="RefSeq" id="WP_072788923.1">
    <property type="nucleotide sequence ID" value="NZ_FQUL01000007.1"/>
</dbReference>